<gene>
    <name evidence="2" type="ORF">CK203_092343</name>
</gene>
<evidence type="ECO:0000313" key="3">
    <source>
        <dbReference type="Proteomes" id="UP000288805"/>
    </source>
</evidence>
<organism evidence="2 3">
    <name type="scientific">Vitis vinifera</name>
    <name type="common">Grape</name>
    <dbReference type="NCBI Taxonomy" id="29760"/>
    <lineage>
        <taxon>Eukaryota</taxon>
        <taxon>Viridiplantae</taxon>
        <taxon>Streptophyta</taxon>
        <taxon>Embryophyta</taxon>
        <taxon>Tracheophyta</taxon>
        <taxon>Spermatophyta</taxon>
        <taxon>Magnoliopsida</taxon>
        <taxon>eudicotyledons</taxon>
        <taxon>Gunneridae</taxon>
        <taxon>Pentapetalae</taxon>
        <taxon>rosids</taxon>
        <taxon>Vitales</taxon>
        <taxon>Vitaceae</taxon>
        <taxon>Viteae</taxon>
        <taxon>Vitis</taxon>
    </lineage>
</organism>
<proteinExistence type="predicted"/>
<evidence type="ECO:0000313" key="2">
    <source>
        <dbReference type="EMBL" id="RVW40490.1"/>
    </source>
</evidence>
<sequence length="135" mass="14134">MMQPGFATTYTTRPYPADGSTYICQDSYARLMRERSGDPHPSLAPQESTMYTSKGTEEVNLEGAAEIKVETVDHQSPAGKDQAPKQEHVQVIQEPHDDGGSGTGAGGSVLGSASAAVAHAVQSAKDAISANKSTK</sequence>
<dbReference type="AlphaFoldDB" id="A0A438DYK4"/>
<dbReference type="EMBL" id="QGNW01001458">
    <property type="protein sequence ID" value="RVW40490.1"/>
    <property type="molecule type" value="Genomic_DNA"/>
</dbReference>
<feature type="region of interest" description="Disordered" evidence="1">
    <location>
        <begin position="116"/>
        <end position="135"/>
    </location>
</feature>
<protein>
    <submittedName>
        <fullName evidence="2">Uncharacterized protein</fullName>
    </submittedName>
</protein>
<comment type="caution">
    <text evidence="2">The sequence shown here is derived from an EMBL/GenBank/DDBJ whole genome shotgun (WGS) entry which is preliminary data.</text>
</comment>
<accession>A0A438DYK4</accession>
<feature type="compositionally biased region" description="Basic and acidic residues" evidence="1">
    <location>
        <begin position="82"/>
        <end position="99"/>
    </location>
</feature>
<reference evidence="2 3" key="1">
    <citation type="journal article" date="2018" name="PLoS Genet.">
        <title>Population sequencing reveals clonal diversity and ancestral inbreeding in the grapevine cultivar Chardonnay.</title>
        <authorList>
            <person name="Roach M.J."/>
            <person name="Johnson D.L."/>
            <person name="Bohlmann J."/>
            <person name="van Vuuren H.J."/>
            <person name="Jones S.J."/>
            <person name="Pretorius I.S."/>
            <person name="Schmidt S.A."/>
            <person name="Borneman A.R."/>
        </authorList>
    </citation>
    <scope>NUCLEOTIDE SEQUENCE [LARGE SCALE GENOMIC DNA]</scope>
    <source>
        <strain evidence="3">cv. Chardonnay</strain>
        <tissue evidence="2">Leaf</tissue>
    </source>
</reference>
<dbReference type="Proteomes" id="UP000288805">
    <property type="component" value="Unassembled WGS sequence"/>
</dbReference>
<name>A0A438DYK4_VITVI</name>
<feature type="region of interest" description="Disordered" evidence="1">
    <location>
        <begin position="32"/>
        <end position="52"/>
    </location>
</feature>
<feature type="region of interest" description="Disordered" evidence="1">
    <location>
        <begin position="72"/>
        <end position="110"/>
    </location>
</feature>
<evidence type="ECO:0000256" key="1">
    <source>
        <dbReference type="SAM" id="MobiDB-lite"/>
    </source>
</evidence>
<feature type="compositionally biased region" description="Gly residues" evidence="1">
    <location>
        <begin position="100"/>
        <end position="109"/>
    </location>
</feature>